<gene>
    <name evidence="1" type="ORF">P7K49_001194</name>
</gene>
<protein>
    <submittedName>
        <fullName evidence="1">Uncharacterized protein</fullName>
    </submittedName>
</protein>
<dbReference type="Proteomes" id="UP001266305">
    <property type="component" value="Unassembled WGS sequence"/>
</dbReference>
<evidence type="ECO:0000313" key="2">
    <source>
        <dbReference type="Proteomes" id="UP001266305"/>
    </source>
</evidence>
<name>A0ABQ9WDV6_SAGOE</name>
<accession>A0ABQ9WDV6</accession>
<feature type="non-terminal residue" evidence="1">
    <location>
        <position position="1"/>
    </location>
</feature>
<comment type="caution">
    <text evidence="1">The sequence shown here is derived from an EMBL/GenBank/DDBJ whole genome shotgun (WGS) entry which is preliminary data.</text>
</comment>
<reference evidence="1 2" key="1">
    <citation type="submission" date="2023-05" db="EMBL/GenBank/DDBJ databases">
        <title>B98-5 Cell Line De Novo Hybrid Assembly: An Optical Mapping Approach.</title>
        <authorList>
            <person name="Kananen K."/>
            <person name="Auerbach J.A."/>
            <person name="Kautto E."/>
            <person name="Blachly J.S."/>
        </authorList>
    </citation>
    <scope>NUCLEOTIDE SEQUENCE [LARGE SCALE GENOMIC DNA]</scope>
    <source>
        <strain evidence="1">B95-8</strain>
        <tissue evidence="1">Cell line</tissue>
    </source>
</reference>
<proteinExistence type="predicted"/>
<dbReference type="EMBL" id="JASSZA010000001">
    <property type="protein sequence ID" value="KAK2119808.1"/>
    <property type="molecule type" value="Genomic_DNA"/>
</dbReference>
<sequence length="61" mass="6675">GNCENYGDGGVCVWKPFVDNKALPSVPRYGRPGHVALDTDMWFPGSDSAWSSLKKHPLSLL</sequence>
<organism evidence="1 2">
    <name type="scientific">Saguinus oedipus</name>
    <name type="common">Cotton-top tamarin</name>
    <name type="synonym">Oedipomidas oedipus</name>
    <dbReference type="NCBI Taxonomy" id="9490"/>
    <lineage>
        <taxon>Eukaryota</taxon>
        <taxon>Metazoa</taxon>
        <taxon>Chordata</taxon>
        <taxon>Craniata</taxon>
        <taxon>Vertebrata</taxon>
        <taxon>Euteleostomi</taxon>
        <taxon>Mammalia</taxon>
        <taxon>Eutheria</taxon>
        <taxon>Euarchontoglires</taxon>
        <taxon>Primates</taxon>
        <taxon>Haplorrhini</taxon>
        <taxon>Platyrrhini</taxon>
        <taxon>Cebidae</taxon>
        <taxon>Callitrichinae</taxon>
        <taxon>Saguinus</taxon>
    </lineage>
</organism>
<evidence type="ECO:0000313" key="1">
    <source>
        <dbReference type="EMBL" id="KAK2119808.1"/>
    </source>
</evidence>
<keyword evidence="2" id="KW-1185">Reference proteome</keyword>